<dbReference type="Proteomes" id="UP000253061">
    <property type="component" value="Unassembled WGS sequence"/>
</dbReference>
<dbReference type="InterPro" id="IPR003782">
    <property type="entry name" value="SCO1/SenC"/>
</dbReference>
<comment type="similarity">
    <text evidence="1">Belongs to the SCO1/2 family.</text>
</comment>
<reference evidence="3 4" key="1">
    <citation type="submission" date="2014-07" db="EMBL/GenBank/DDBJ databases">
        <title>Draft genome sequence of Thalassospira profundimaris R8-17.</title>
        <authorList>
            <person name="Lai Q."/>
            <person name="Shao Z."/>
        </authorList>
    </citation>
    <scope>NUCLEOTIDE SEQUENCE [LARGE SCALE GENOMIC DNA]</scope>
    <source>
        <strain evidence="3 4">R8-17</strain>
    </source>
</reference>
<evidence type="ECO:0000256" key="2">
    <source>
        <dbReference type="ARBA" id="ARBA00023008"/>
    </source>
</evidence>
<dbReference type="AlphaFoldDB" id="A0A199YP58"/>
<dbReference type="CDD" id="cd02968">
    <property type="entry name" value="SCO"/>
    <property type="match status" value="1"/>
</dbReference>
<dbReference type="FunFam" id="3.40.30.10:FF:000013">
    <property type="entry name" value="Blast:Protein SCO1 homolog, mitochondrial"/>
    <property type="match status" value="1"/>
</dbReference>
<sequence>MTSNNFNRLRFIRSLLWGMVVLAVLLFGGAYIFQASDRKQMSSGAEGTGEAAIHSDFSLTDHQGNRVSEASFPGRWQLVFFGFTHCPDVCPTTLAYMADALDRMGREADSVAPIFITIDPARDTPDVMAEYVEAFHPALIGLTGSKEDVAAAAEAFRVYYEKLDDDTAPDGYLMAHSGHLYLMAPDGRYLTVFREGDQPAEDMAIRILAIMNGSTI</sequence>
<dbReference type="InterPro" id="IPR036249">
    <property type="entry name" value="Thioredoxin-like_sf"/>
</dbReference>
<dbReference type="Pfam" id="PF02630">
    <property type="entry name" value="SCO1-SenC"/>
    <property type="match status" value="1"/>
</dbReference>
<organism evidence="3 4">
    <name type="scientific">Thalassospira profundimaris</name>
    <dbReference type="NCBI Taxonomy" id="502049"/>
    <lineage>
        <taxon>Bacteria</taxon>
        <taxon>Pseudomonadati</taxon>
        <taxon>Pseudomonadota</taxon>
        <taxon>Alphaproteobacteria</taxon>
        <taxon>Rhodospirillales</taxon>
        <taxon>Thalassospiraceae</taxon>
        <taxon>Thalassospira</taxon>
    </lineage>
</organism>
<keyword evidence="2" id="KW-0186">Copper</keyword>
<dbReference type="Gene3D" id="3.40.30.10">
    <property type="entry name" value="Glutaredoxin"/>
    <property type="match status" value="1"/>
</dbReference>
<accession>A0A199YP58</accession>
<proteinExistence type="inferred from homology"/>
<name>A0A199YP58_9PROT</name>
<dbReference type="SUPFAM" id="SSF52833">
    <property type="entry name" value="Thioredoxin-like"/>
    <property type="match status" value="1"/>
</dbReference>
<dbReference type="PANTHER" id="PTHR12151:SF25">
    <property type="entry name" value="LINALOOL DEHYDRATASE_ISOMERASE DOMAIN-CONTAINING PROTEIN"/>
    <property type="match status" value="1"/>
</dbReference>
<evidence type="ECO:0000313" key="4">
    <source>
        <dbReference type="Proteomes" id="UP000253061"/>
    </source>
</evidence>
<gene>
    <name evidence="3" type="ORF">TH6_01620</name>
</gene>
<dbReference type="PANTHER" id="PTHR12151">
    <property type="entry name" value="ELECTRON TRANSPORT PROTIN SCO1/SENC FAMILY MEMBER"/>
    <property type="match status" value="1"/>
</dbReference>
<dbReference type="RefSeq" id="WP_064788068.1">
    <property type="nucleotide sequence ID" value="NZ_JPWB01000001.1"/>
</dbReference>
<evidence type="ECO:0000256" key="1">
    <source>
        <dbReference type="ARBA" id="ARBA00010996"/>
    </source>
</evidence>
<dbReference type="EMBL" id="JPWB01000001">
    <property type="protein sequence ID" value="RCK25344.1"/>
    <property type="molecule type" value="Genomic_DNA"/>
</dbReference>
<dbReference type="PROSITE" id="PS51352">
    <property type="entry name" value="THIOREDOXIN_2"/>
    <property type="match status" value="1"/>
</dbReference>
<protein>
    <submittedName>
        <fullName evidence="3">Electron transporter</fullName>
    </submittedName>
</protein>
<dbReference type="InterPro" id="IPR013766">
    <property type="entry name" value="Thioredoxin_domain"/>
</dbReference>
<comment type="caution">
    <text evidence="3">The sequence shown here is derived from an EMBL/GenBank/DDBJ whole genome shotgun (WGS) entry which is preliminary data.</text>
</comment>
<evidence type="ECO:0000313" key="3">
    <source>
        <dbReference type="EMBL" id="RCK25344.1"/>
    </source>
</evidence>